<proteinExistence type="inferred from homology"/>
<evidence type="ECO:0000256" key="2">
    <source>
        <dbReference type="ARBA" id="ARBA00022448"/>
    </source>
</evidence>
<dbReference type="InterPro" id="IPR000515">
    <property type="entry name" value="MetI-like"/>
</dbReference>
<organism evidence="9 10">
    <name type="scientific">Microbacterium ginsengiterrae</name>
    <dbReference type="NCBI Taxonomy" id="546115"/>
    <lineage>
        <taxon>Bacteria</taxon>
        <taxon>Bacillati</taxon>
        <taxon>Actinomycetota</taxon>
        <taxon>Actinomycetes</taxon>
        <taxon>Micrococcales</taxon>
        <taxon>Microbacteriaceae</taxon>
        <taxon>Microbacterium</taxon>
    </lineage>
</organism>
<evidence type="ECO:0000313" key="9">
    <source>
        <dbReference type="EMBL" id="MBB5742694.1"/>
    </source>
</evidence>
<dbReference type="RefSeq" id="WP_184282235.1">
    <property type="nucleotide sequence ID" value="NZ_BAAAPG010000001.1"/>
</dbReference>
<feature type="transmembrane region" description="Helical" evidence="7">
    <location>
        <begin position="28"/>
        <end position="50"/>
    </location>
</feature>
<sequence>MSALDDDTRVAARWKVRFRRPRALRTPLGIIGAVIALAWVVIAFTAQWWVPYAPNAQVLPRLQAPGIETLMGTDGNGRDIFSRLMTGATVTIPLALTLVVAALVIGTIIGATAGYFGRWVDETLMRVTDLFMAFPTVILAMVVTASLGPSLFNAVIAAVIVSWPQYARVTRSIVLSLRGQNYVVAGRLLGYSPLRSLWVDILPNIAGPVLVLATLDIGTAILLLSGLSFLGLGAQPPTAEWGSMISAAMSNFDAWWLGVFPGLAILTVVVAFNFLGDAMRDVLDPTAEIAHENQADLVGSAKGAGA</sequence>
<dbReference type="AlphaFoldDB" id="A0A7W9FCY3"/>
<dbReference type="GO" id="GO:0005886">
    <property type="term" value="C:plasma membrane"/>
    <property type="evidence" value="ECO:0007669"/>
    <property type="project" value="UniProtKB-SubCell"/>
</dbReference>
<keyword evidence="2 7" id="KW-0813">Transport</keyword>
<name>A0A7W9FCY3_9MICO</name>
<evidence type="ECO:0000256" key="5">
    <source>
        <dbReference type="ARBA" id="ARBA00022989"/>
    </source>
</evidence>
<dbReference type="GO" id="GO:0055085">
    <property type="term" value="P:transmembrane transport"/>
    <property type="evidence" value="ECO:0007669"/>
    <property type="project" value="InterPro"/>
</dbReference>
<comment type="caution">
    <text evidence="9">The sequence shown here is derived from an EMBL/GenBank/DDBJ whole genome shotgun (WGS) entry which is preliminary data.</text>
</comment>
<keyword evidence="10" id="KW-1185">Reference proteome</keyword>
<evidence type="ECO:0000256" key="6">
    <source>
        <dbReference type="ARBA" id="ARBA00023136"/>
    </source>
</evidence>
<evidence type="ECO:0000256" key="1">
    <source>
        <dbReference type="ARBA" id="ARBA00004651"/>
    </source>
</evidence>
<evidence type="ECO:0000256" key="7">
    <source>
        <dbReference type="RuleBase" id="RU363032"/>
    </source>
</evidence>
<dbReference type="EMBL" id="JACHMU010000001">
    <property type="protein sequence ID" value="MBB5742694.1"/>
    <property type="molecule type" value="Genomic_DNA"/>
</dbReference>
<dbReference type="PANTHER" id="PTHR43386">
    <property type="entry name" value="OLIGOPEPTIDE TRANSPORT SYSTEM PERMEASE PROTEIN APPC"/>
    <property type="match status" value="1"/>
</dbReference>
<dbReference type="InterPro" id="IPR050366">
    <property type="entry name" value="BP-dependent_transpt_permease"/>
</dbReference>
<comment type="subcellular location">
    <subcellularLocation>
        <location evidence="1 7">Cell membrane</location>
        <topology evidence="1 7">Multi-pass membrane protein</topology>
    </subcellularLocation>
</comment>
<keyword evidence="6 7" id="KW-0472">Membrane</keyword>
<dbReference type="Proteomes" id="UP000517712">
    <property type="component" value="Unassembled WGS sequence"/>
</dbReference>
<dbReference type="PROSITE" id="PS50928">
    <property type="entry name" value="ABC_TM1"/>
    <property type="match status" value="1"/>
</dbReference>
<feature type="transmembrane region" description="Helical" evidence="7">
    <location>
        <begin position="92"/>
        <end position="116"/>
    </location>
</feature>
<dbReference type="Pfam" id="PF00528">
    <property type="entry name" value="BPD_transp_1"/>
    <property type="match status" value="1"/>
</dbReference>
<dbReference type="InterPro" id="IPR035906">
    <property type="entry name" value="MetI-like_sf"/>
</dbReference>
<dbReference type="SUPFAM" id="SSF161098">
    <property type="entry name" value="MetI-like"/>
    <property type="match status" value="1"/>
</dbReference>
<accession>A0A7W9FCY3</accession>
<evidence type="ECO:0000256" key="4">
    <source>
        <dbReference type="ARBA" id="ARBA00022692"/>
    </source>
</evidence>
<feature type="transmembrane region" description="Helical" evidence="7">
    <location>
        <begin position="254"/>
        <end position="275"/>
    </location>
</feature>
<feature type="domain" description="ABC transmembrane type-1" evidence="8">
    <location>
        <begin position="92"/>
        <end position="276"/>
    </location>
</feature>
<feature type="transmembrane region" description="Helical" evidence="7">
    <location>
        <begin position="210"/>
        <end position="234"/>
    </location>
</feature>
<keyword evidence="3" id="KW-1003">Cell membrane</keyword>
<keyword evidence="4 7" id="KW-0812">Transmembrane</keyword>
<comment type="similarity">
    <text evidence="7">Belongs to the binding-protein-dependent transport system permease family.</text>
</comment>
<feature type="transmembrane region" description="Helical" evidence="7">
    <location>
        <begin position="137"/>
        <end position="161"/>
    </location>
</feature>
<dbReference type="CDD" id="cd06261">
    <property type="entry name" value="TM_PBP2"/>
    <property type="match status" value="1"/>
</dbReference>
<keyword evidence="5 7" id="KW-1133">Transmembrane helix</keyword>
<reference evidence="9 10" key="1">
    <citation type="submission" date="2020-08" db="EMBL/GenBank/DDBJ databases">
        <title>Sequencing the genomes of 1000 actinobacteria strains.</title>
        <authorList>
            <person name="Klenk H.-P."/>
        </authorList>
    </citation>
    <scope>NUCLEOTIDE SEQUENCE [LARGE SCALE GENOMIC DNA]</scope>
    <source>
        <strain evidence="9 10">DSM 24823</strain>
    </source>
</reference>
<evidence type="ECO:0000256" key="3">
    <source>
        <dbReference type="ARBA" id="ARBA00022475"/>
    </source>
</evidence>
<protein>
    <submittedName>
        <fullName evidence="9">Peptide/nickel transport system permease protein</fullName>
    </submittedName>
</protein>
<evidence type="ECO:0000313" key="10">
    <source>
        <dbReference type="Proteomes" id="UP000517712"/>
    </source>
</evidence>
<evidence type="ECO:0000259" key="8">
    <source>
        <dbReference type="PROSITE" id="PS50928"/>
    </source>
</evidence>
<gene>
    <name evidence="9" type="ORF">HD600_001191</name>
</gene>
<dbReference type="PANTHER" id="PTHR43386:SF1">
    <property type="entry name" value="D,D-DIPEPTIDE TRANSPORT SYSTEM PERMEASE PROTEIN DDPC-RELATED"/>
    <property type="match status" value="1"/>
</dbReference>
<dbReference type="Gene3D" id="1.10.3720.10">
    <property type="entry name" value="MetI-like"/>
    <property type="match status" value="1"/>
</dbReference>